<proteinExistence type="predicted"/>
<dbReference type="EMBL" id="JADZSC010000004">
    <property type="protein sequence ID" value="MBH0231710.1"/>
    <property type="molecule type" value="Genomic_DNA"/>
</dbReference>
<evidence type="ECO:0000313" key="3">
    <source>
        <dbReference type="Proteomes" id="UP000614490"/>
    </source>
</evidence>
<accession>A0A931HXV2</accession>
<comment type="caution">
    <text evidence="2">The sequence shown here is derived from an EMBL/GenBank/DDBJ whole genome shotgun (WGS) entry which is preliminary data.</text>
</comment>
<sequence>MNPSHGNCNKYKDYHVMVQLKDGSSVDGIIIDVKEDKVTILISEDVMVDENGETSEYRQYGYGGYGGYGRRRRARRFRRRVLPLAALTALALYPYLTPYPYYPYPYPYPYYY</sequence>
<keyword evidence="2" id="KW-0687">Ribonucleoprotein</keyword>
<keyword evidence="1" id="KW-0472">Membrane</keyword>
<dbReference type="AlphaFoldDB" id="A0A931HXV2"/>
<evidence type="ECO:0000256" key="1">
    <source>
        <dbReference type="SAM" id="Phobius"/>
    </source>
</evidence>
<gene>
    <name evidence="2" type="ORF">H0267_15975</name>
</gene>
<dbReference type="GO" id="GO:1990904">
    <property type="term" value="C:ribonucleoprotein complex"/>
    <property type="evidence" value="ECO:0007669"/>
    <property type="project" value="UniProtKB-KW"/>
</dbReference>
<organism evidence="2 3">
    <name type="scientific">Halobacillus yeomjeoni</name>
    <dbReference type="NCBI Taxonomy" id="311194"/>
    <lineage>
        <taxon>Bacteria</taxon>
        <taxon>Bacillati</taxon>
        <taxon>Bacillota</taxon>
        <taxon>Bacilli</taxon>
        <taxon>Bacillales</taxon>
        <taxon>Bacillaceae</taxon>
        <taxon>Halobacillus</taxon>
    </lineage>
</organism>
<evidence type="ECO:0000313" key="2">
    <source>
        <dbReference type="EMBL" id="MBH0231710.1"/>
    </source>
</evidence>
<keyword evidence="3" id="KW-1185">Reference proteome</keyword>
<keyword evidence="1" id="KW-1133">Transmembrane helix</keyword>
<dbReference type="Proteomes" id="UP000614490">
    <property type="component" value="Unassembled WGS sequence"/>
</dbReference>
<protein>
    <submittedName>
        <fullName evidence="2">Small nuclear ribonucleoprotein</fullName>
    </submittedName>
</protein>
<name>A0A931HXV2_9BACI</name>
<reference evidence="2 3" key="1">
    <citation type="journal article" date="2005" name="Int. J. Syst. Evol. Microbiol.">
        <title>Halobacillus yeomjeoni sp. nov., isolated from a marine solar saltern in Korea.</title>
        <authorList>
            <person name="Yoon J.H."/>
            <person name="Kang S.J."/>
            <person name="Lee C.H."/>
            <person name="Oh H.W."/>
            <person name="Oh T.K."/>
        </authorList>
    </citation>
    <scope>NUCLEOTIDE SEQUENCE [LARGE SCALE GENOMIC DNA]</scope>
    <source>
        <strain evidence="2 3">KCTC 3957</strain>
    </source>
</reference>
<feature type="transmembrane region" description="Helical" evidence="1">
    <location>
        <begin position="81"/>
        <end position="102"/>
    </location>
</feature>
<keyword evidence="1" id="KW-0812">Transmembrane</keyword>